<dbReference type="OrthoDB" id="9801955at2"/>
<dbReference type="CDD" id="cd07984">
    <property type="entry name" value="LPLAT_LABLAT-like"/>
    <property type="match status" value="1"/>
</dbReference>
<dbReference type="PANTHER" id="PTHR30606">
    <property type="entry name" value="LIPID A BIOSYNTHESIS LAUROYL ACYLTRANSFERASE"/>
    <property type="match status" value="1"/>
</dbReference>
<keyword evidence="6" id="KW-0012">Acyltransferase</keyword>
<dbReference type="InterPro" id="IPR004960">
    <property type="entry name" value="LipA_acyltrans"/>
</dbReference>
<dbReference type="Proteomes" id="UP000184462">
    <property type="component" value="Unassembled WGS sequence"/>
</dbReference>
<evidence type="ECO:0000256" key="3">
    <source>
        <dbReference type="ARBA" id="ARBA00022519"/>
    </source>
</evidence>
<reference evidence="8 9" key="1">
    <citation type="submission" date="2016-11" db="EMBL/GenBank/DDBJ databases">
        <authorList>
            <person name="Jaros S."/>
            <person name="Januszkiewicz K."/>
            <person name="Wedrychowicz H."/>
        </authorList>
    </citation>
    <scope>NUCLEOTIDE SEQUENCE [LARGE SCALE GENOMIC DNA]</scope>
    <source>
        <strain evidence="8 9">DSM 25661</strain>
    </source>
</reference>
<feature type="transmembrane region" description="Helical" evidence="7">
    <location>
        <begin position="23"/>
        <end position="41"/>
    </location>
</feature>
<evidence type="ECO:0000256" key="7">
    <source>
        <dbReference type="SAM" id="Phobius"/>
    </source>
</evidence>
<proteinExistence type="predicted"/>
<dbReference type="STRING" id="1155689.SAMN05444278_101187"/>
<dbReference type="EMBL" id="FQTW01000001">
    <property type="protein sequence ID" value="SHE32222.1"/>
    <property type="molecule type" value="Genomic_DNA"/>
</dbReference>
<dbReference type="PANTHER" id="PTHR30606:SF10">
    <property type="entry name" value="PHOSPHATIDYLINOSITOL MANNOSIDE ACYLTRANSFERASE"/>
    <property type="match status" value="1"/>
</dbReference>
<evidence type="ECO:0000256" key="2">
    <source>
        <dbReference type="ARBA" id="ARBA00022475"/>
    </source>
</evidence>
<evidence type="ECO:0000256" key="6">
    <source>
        <dbReference type="ARBA" id="ARBA00023315"/>
    </source>
</evidence>
<gene>
    <name evidence="8" type="ORF">SAMN05444278_101187</name>
</gene>
<keyword evidence="5 7" id="KW-0472">Membrane</keyword>
<keyword evidence="7" id="KW-1133">Transmembrane helix</keyword>
<organism evidence="8 9">
    <name type="scientific">Psychroflexus salarius</name>
    <dbReference type="NCBI Taxonomy" id="1155689"/>
    <lineage>
        <taxon>Bacteria</taxon>
        <taxon>Pseudomonadati</taxon>
        <taxon>Bacteroidota</taxon>
        <taxon>Flavobacteriia</taxon>
        <taxon>Flavobacteriales</taxon>
        <taxon>Flavobacteriaceae</taxon>
        <taxon>Psychroflexus</taxon>
    </lineage>
</organism>
<dbReference type="RefSeq" id="WP_073190744.1">
    <property type="nucleotide sequence ID" value="NZ_FQTW01000001.1"/>
</dbReference>
<evidence type="ECO:0000313" key="9">
    <source>
        <dbReference type="Proteomes" id="UP000184462"/>
    </source>
</evidence>
<evidence type="ECO:0000256" key="4">
    <source>
        <dbReference type="ARBA" id="ARBA00022679"/>
    </source>
</evidence>
<comment type="subcellular location">
    <subcellularLocation>
        <location evidence="1">Cell inner membrane</location>
    </subcellularLocation>
</comment>
<evidence type="ECO:0000256" key="1">
    <source>
        <dbReference type="ARBA" id="ARBA00004533"/>
    </source>
</evidence>
<dbReference type="GO" id="GO:0005886">
    <property type="term" value="C:plasma membrane"/>
    <property type="evidence" value="ECO:0007669"/>
    <property type="project" value="UniProtKB-SubCell"/>
</dbReference>
<dbReference type="PIRSF" id="PIRSF026649">
    <property type="entry name" value="MsbB"/>
    <property type="match status" value="1"/>
</dbReference>
<evidence type="ECO:0000313" key="8">
    <source>
        <dbReference type="EMBL" id="SHE32222.1"/>
    </source>
</evidence>
<evidence type="ECO:0000256" key="5">
    <source>
        <dbReference type="ARBA" id="ARBA00023136"/>
    </source>
</evidence>
<protein>
    <submittedName>
        <fullName evidence="8">KDO2-lipid IV(A) lauroyltransferase</fullName>
    </submittedName>
</protein>
<dbReference type="GO" id="GO:0016746">
    <property type="term" value="F:acyltransferase activity"/>
    <property type="evidence" value="ECO:0007669"/>
    <property type="project" value="UniProtKB-KW"/>
</dbReference>
<accession>A0A1M4SJ99</accession>
<dbReference type="GO" id="GO:0009247">
    <property type="term" value="P:glycolipid biosynthetic process"/>
    <property type="evidence" value="ECO:0007669"/>
    <property type="project" value="UniProtKB-ARBA"/>
</dbReference>
<keyword evidence="7" id="KW-0812">Transmembrane</keyword>
<name>A0A1M4SJ99_9FLAO</name>
<keyword evidence="3" id="KW-0997">Cell inner membrane</keyword>
<keyword evidence="4 8" id="KW-0808">Transferase</keyword>
<dbReference type="AlphaFoldDB" id="A0A1M4SJ99"/>
<sequence length="290" mass="34541">MQLLIYVLLYPILWLISKLPFKLIYLLSDLVYALVYNIFAYRKKVVIDNLKLAFPDQTESEHQAIARKFYKHLCDVIFESIKSISITERELHQRFKIKDTSLFTELEQNNKSAILMLGHYGNWEWIFILQTIINHKGYGVYKRLKNKYFDRLVKQIRAKYNTQLITTKETISTLNKVNEKGELSISGFISDQSPKKDKAFHWQNFMGVNVPVYTGAEMLAKKLNHAVVFCKISKLKRGHYNCDFELITKQPQSVPDYQITDQFLELVEQQIYEEPAYYLWTHKRWKHRKR</sequence>
<keyword evidence="9" id="KW-1185">Reference proteome</keyword>
<keyword evidence="2" id="KW-1003">Cell membrane</keyword>
<dbReference type="Pfam" id="PF03279">
    <property type="entry name" value="Lip_A_acyltrans"/>
    <property type="match status" value="1"/>
</dbReference>